<evidence type="ECO:0000313" key="1">
    <source>
        <dbReference type="EMBL" id="TWW71876.1"/>
    </source>
</evidence>
<keyword evidence="2" id="KW-1185">Reference proteome</keyword>
<dbReference type="Pfam" id="PF14931">
    <property type="entry name" value="IFT20"/>
    <property type="match status" value="1"/>
</dbReference>
<dbReference type="InterPro" id="IPR028172">
    <property type="entry name" value="FT20"/>
</dbReference>
<dbReference type="Proteomes" id="UP000324091">
    <property type="component" value="Chromosome 16"/>
</dbReference>
<reference evidence="1 2" key="1">
    <citation type="submission" date="2019-04" db="EMBL/GenBank/DDBJ databases">
        <title>Chromosome genome assembly for Takifugu flavidus.</title>
        <authorList>
            <person name="Xiao S."/>
        </authorList>
    </citation>
    <scope>NUCLEOTIDE SEQUENCE [LARGE SCALE GENOMIC DNA]</scope>
    <source>
        <strain evidence="1">HTHZ2018</strain>
        <tissue evidence="1">Muscle</tissue>
    </source>
</reference>
<dbReference type="AlphaFoldDB" id="A0A5C6NYC7"/>
<name>A0A5C6NYC7_9TELE</name>
<protein>
    <submittedName>
        <fullName evidence="1">Uncharacterized protein</fullName>
    </submittedName>
</protein>
<evidence type="ECO:0000313" key="2">
    <source>
        <dbReference type="Proteomes" id="UP000324091"/>
    </source>
</evidence>
<accession>A0A5C6NYC7</accession>
<sequence length="72" mass="8208">MVATNVCFAADFGQFQKITGEQIQMLDELAKDVEREKKKASSETGAGLCTEYEALHKIEMEENDFINQFMQK</sequence>
<proteinExistence type="predicted"/>
<dbReference type="EMBL" id="RHFK02000008">
    <property type="protein sequence ID" value="TWW71876.1"/>
    <property type="molecule type" value="Genomic_DNA"/>
</dbReference>
<comment type="caution">
    <text evidence="1">The sequence shown here is derived from an EMBL/GenBank/DDBJ whole genome shotgun (WGS) entry which is preliminary data.</text>
</comment>
<gene>
    <name evidence="1" type="ORF">D4764_16G0003730</name>
</gene>
<organism evidence="1 2">
    <name type="scientific">Takifugu flavidus</name>
    <name type="common">sansaifugu</name>
    <dbReference type="NCBI Taxonomy" id="433684"/>
    <lineage>
        <taxon>Eukaryota</taxon>
        <taxon>Metazoa</taxon>
        <taxon>Chordata</taxon>
        <taxon>Craniata</taxon>
        <taxon>Vertebrata</taxon>
        <taxon>Euteleostomi</taxon>
        <taxon>Actinopterygii</taxon>
        <taxon>Neopterygii</taxon>
        <taxon>Teleostei</taxon>
        <taxon>Neoteleostei</taxon>
        <taxon>Acanthomorphata</taxon>
        <taxon>Eupercaria</taxon>
        <taxon>Tetraodontiformes</taxon>
        <taxon>Tetradontoidea</taxon>
        <taxon>Tetraodontidae</taxon>
        <taxon>Takifugu</taxon>
    </lineage>
</organism>